<accession>A0A0A9H5H6</accession>
<reference evidence="2" key="2">
    <citation type="journal article" date="2015" name="Data Brief">
        <title>Shoot transcriptome of the giant reed, Arundo donax.</title>
        <authorList>
            <person name="Barrero R.A."/>
            <person name="Guerrero F.D."/>
            <person name="Moolhuijzen P."/>
            <person name="Goolsby J.A."/>
            <person name="Tidwell J."/>
            <person name="Bellgard S.E."/>
            <person name="Bellgard M.I."/>
        </authorList>
    </citation>
    <scope>NUCLEOTIDE SEQUENCE</scope>
    <source>
        <tissue evidence="2">Shoot tissue taken approximately 20 cm above the soil surface</tissue>
    </source>
</reference>
<reference evidence="2" key="1">
    <citation type="submission" date="2014-09" db="EMBL/GenBank/DDBJ databases">
        <authorList>
            <person name="Magalhaes I.L.F."/>
            <person name="Oliveira U."/>
            <person name="Santos F.R."/>
            <person name="Vidigal T.H.D.A."/>
            <person name="Brescovit A.D."/>
            <person name="Santos A.J."/>
        </authorList>
    </citation>
    <scope>NUCLEOTIDE SEQUENCE</scope>
    <source>
        <tissue evidence="2">Shoot tissue taken approximately 20 cm above the soil surface</tissue>
    </source>
</reference>
<proteinExistence type="predicted"/>
<evidence type="ECO:0000313" key="2">
    <source>
        <dbReference type="EMBL" id="JAE28108.1"/>
    </source>
</evidence>
<feature type="compositionally biased region" description="Basic and acidic residues" evidence="1">
    <location>
        <begin position="1"/>
        <end position="15"/>
    </location>
</feature>
<organism evidence="2">
    <name type="scientific">Arundo donax</name>
    <name type="common">Giant reed</name>
    <name type="synonym">Donax arundinaceus</name>
    <dbReference type="NCBI Taxonomy" id="35708"/>
    <lineage>
        <taxon>Eukaryota</taxon>
        <taxon>Viridiplantae</taxon>
        <taxon>Streptophyta</taxon>
        <taxon>Embryophyta</taxon>
        <taxon>Tracheophyta</taxon>
        <taxon>Spermatophyta</taxon>
        <taxon>Magnoliopsida</taxon>
        <taxon>Liliopsida</taxon>
        <taxon>Poales</taxon>
        <taxon>Poaceae</taxon>
        <taxon>PACMAD clade</taxon>
        <taxon>Arundinoideae</taxon>
        <taxon>Arundineae</taxon>
        <taxon>Arundo</taxon>
    </lineage>
</organism>
<feature type="region of interest" description="Disordered" evidence="1">
    <location>
        <begin position="1"/>
        <end position="21"/>
    </location>
</feature>
<sequence>MCGRCPEESKVEKASMAKPRT</sequence>
<dbReference type="AlphaFoldDB" id="A0A0A9H5H6"/>
<evidence type="ECO:0000256" key="1">
    <source>
        <dbReference type="SAM" id="MobiDB-lite"/>
    </source>
</evidence>
<name>A0A0A9H5H6_ARUDO</name>
<protein>
    <submittedName>
        <fullName evidence="2">Uncharacterized protein</fullName>
    </submittedName>
</protein>
<dbReference type="EMBL" id="GBRH01169788">
    <property type="protein sequence ID" value="JAE28108.1"/>
    <property type="molecule type" value="Transcribed_RNA"/>
</dbReference>